<keyword evidence="4" id="KW-1185">Reference proteome</keyword>
<feature type="region of interest" description="Disordered" evidence="1">
    <location>
        <begin position="791"/>
        <end position="817"/>
    </location>
</feature>
<dbReference type="PANTHER" id="PTHR34775:SF4">
    <property type="entry name" value="TRANSMEMBRANE PROTEIN"/>
    <property type="match status" value="1"/>
</dbReference>
<keyword evidence="2" id="KW-0472">Membrane</keyword>
<feature type="compositionally biased region" description="Polar residues" evidence="1">
    <location>
        <begin position="103"/>
        <end position="114"/>
    </location>
</feature>
<feature type="region of interest" description="Disordered" evidence="1">
    <location>
        <begin position="1"/>
        <end position="136"/>
    </location>
</feature>
<feature type="region of interest" description="Disordered" evidence="1">
    <location>
        <begin position="516"/>
        <end position="564"/>
    </location>
</feature>
<feature type="region of interest" description="Disordered" evidence="1">
    <location>
        <begin position="297"/>
        <end position="327"/>
    </location>
</feature>
<gene>
    <name evidence="3" type="ORF">ILEXP_LOCUS37185</name>
</gene>
<feature type="compositionally biased region" description="Acidic residues" evidence="1">
    <location>
        <begin position="516"/>
        <end position="531"/>
    </location>
</feature>
<feature type="compositionally biased region" description="Polar residues" evidence="1">
    <location>
        <begin position="613"/>
        <end position="624"/>
    </location>
</feature>
<evidence type="ECO:0000313" key="4">
    <source>
        <dbReference type="Proteomes" id="UP001642360"/>
    </source>
</evidence>
<feature type="region of interest" description="Disordered" evidence="1">
    <location>
        <begin position="745"/>
        <end position="777"/>
    </location>
</feature>
<feature type="compositionally biased region" description="Low complexity" evidence="1">
    <location>
        <begin position="767"/>
        <end position="777"/>
    </location>
</feature>
<feature type="compositionally biased region" description="Polar residues" evidence="1">
    <location>
        <begin position="535"/>
        <end position="550"/>
    </location>
</feature>
<accession>A0ABC8TEM6</accession>
<evidence type="ECO:0000256" key="2">
    <source>
        <dbReference type="SAM" id="Phobius"/>
    </source>
</evidence>
<keyword evidence="2" id="KW-1133">Transmembrane helix</keyword>
<evidence type="ECO:0000256" key="1">
    <source>
        <dbReference type="SAM" id="MobiDB-lite"/>
    </source>
</evidence>
<dbReference type="Proteomes" id="UP001642360">
    <property type="component" value="Unassembled WGS sequence"/>
</dbReference>
<feature type="compositionally biased region" description="Polar residues" evidence="1">
    <location>
        <begin position="42"/>
        <end position="60"/>
    </location>
</feature>
<protein>
    <submittedName>
        <fullName evidence="3">Uncharacterized protein</fullName>
    </submittedName>
</protein>
<comment type="caution">
    <text evidence="3">The sequence shown here is derived from an EMBL/GenBank/DDBJ whole genome shotgun (WGS) entry which is preliminary data.</text>
</comment>
<reference evidence="3 4" key="1">
    <citation type="submission" date="2024-02" db="EMBL/GenBank/DDBJ databases">
        <authorList>
            <person name="Vignale AGUSTIN F."/>
            <person name="Sosa J E."/>
            <person name="Modenutti C."/>
        </authorList>
    </citation>
    <scope>NUCLEOTIDE SEQUENCE [LARGE SCALE GENOMIC DNA]</scope>
</reference>
<feature type="region of interest" description="Disordered" evidence="1">
    <location>
        <begin position="248"/>
        <end position="268"/>
    </location>
</feature>
<dbReference type="PANTHER" id="PTHR34775">
    <property type="entry name" value="TRANSMEMBRANE PROTEIN"/>
    <property type="match status" value="1"/>
</dbReference>
<feature type="compositionally biased region" description="Polar residues" evidence="1">
    <location>
        <begin position="1"/>
        <end position="11"/>
    </location>
</feature>
<dbReference type="AlphaFoldDB" id="A0ABC8TEM6"/>
<feature type="compositionally biased region" description="Basic and acidic residues" evidence="1">
    <location>
        <begin position="63"/>
        <end position="89"/>
    </location>
</feature>
<name>A0ABC8TEM6_9AQUA</name>
<feature type="compositionally biased region" description="Polar residues" evidence="1">
    <location>
        <begin position="157"/>
        <end position="179"/>
    </location>
</feature>
<feature type="transmembrane region" description="Helical" evidence="2">
    <location>
        <begin position="653"/>
        <end position="672"/>
    </location>
</feature>
<organism evidence="3 4">
    <name type="scientific">Ilex paraguariensis</name>
    <name type="common">yerba mate</name>
    <dbReference type="NCBI Taxonomy" id="185542"/>
    <lineage>
        <taxon>Eukaryota</taxon>
        <taxon>Viridiplantae</taxon>
        <taxon>Streptophyta</taxon>
        <taxon>Embryophyta</taxon>
        <taxon>Tracheophyta</taxon>
        <taxon>Spermatophyta</taxon>
        <taxon>Magnoliopsida</taxon>
        <taxon>eudicotyledons</taxon>
        <taxon>Gunneridae</taxon>
        <taxon>Pentapetalae</taxon>
        <taxon>asterids</taxon>
        <taxon>campanulids</taxon>
        <taxon>Aquifoliales</taxon>
        <taxon>Aquifoliaceae</taxon>
        <taxon>Ilex</taxon>
    </lineage>
</organism>
<feature type="region of interest" description="Disordered" evidence="1">
    <location>
        <begin position="150"/>
        <end position="179"/>
    </location>
</feature>
<dbReference type="EMBL" id="CAUOFW020004947">
    <property type="protein sequence ID" value="CAK9167869.1"/>
    <property type="molecule type" value="Genomic_DNA"/>
</dbReference>
<feature type="region of interest" description="Disordered" evidence="1">
    <location>
        <begin position="613"/>
        <end position="633"/>
    </location>
</feature>
<sequence length="817" mass="90219">MAIPSNRSPSPVFTRPNPNPRNSQNNSTFRRSFSGNPFPRPSVTTNPRSLNPVTPANSPSDFAGRHYEGKEDPVSLRGSEEKENEKDQNLKGVKARSPAKNFMSPTISAASKFTPSPKKKILAERNEPVQTSISVSSGKVRFNSVNLSDITEDSDLKPSNMSLEQNETGSSLVESLDSTNVEPGQIKEATAMNLNTESSLSEVPLNSQNVSESLSEVISVSSDFVNVEPSTKSRPFSSSVSPIIAPLDADPSLPPYDPKTNYLSPRPQFLHYKPNPRIELYLNKEKGLGIGEAKQLEESFNSENSSDADLTEETQSEDSQKESEEASLVEMIPEEVAEPDVPEPVTIGTPISTEVDTEISKETVEVKRVSKLRLFTRSTSISLLLLFLIACVSVSVTDSPVIDTSVWQDMRFSKLYDSSEVIFAKENFDGLARNFKHWNFKHWSANSVSYLYKLIPIPSEAERLGALRFSNLTALQEDILGRCCHLVDHNDQSLEEIYEGEVLEPVRDEEVEMGLSEEEEVYSEVDADDNGEVASESQGYTETEEGNQTQEAEENEPNNSEVVLDQEERDTTAYLDAEPENTLNCKEQSAPISLGMSEEGIDLGSSAKADTTTVNLNHDSSSKMAPSIEDFHNPEVLNSPLSRSEAKFSKRDMLGIFLLVLALAATTAFIYWKQSKATTPNEVVHGDLLLTKKLISNPLAASINPMYQDKPSSQNWQTEVDVVGESCPSEMSSYQKSSSYSKKFLGGADEAQSHERKPRKNHKRESLASSSEYSMGSLSYGSFTTYEKISSKHASGEEEIVTPVRRSSRIRSQVTSP</sequence>
<feature type="compositionally biased region" description="Polar residues" evidence="1">
    <location>
        <begin position="298"/>
        <end position="308"/>
    </location>
</feature>
<keyword evidence="2" id="KW-0812">Transmembrane</keyword>
<evidence type="ECO:0000313" key="3">
    <source>
        <dbReference type="EMBL" id="CAK9167869.1"/>
    </source>
</evidence>
<proteinExistence type="predicted"/>